<accession>A0A191YZC1</accession>
<name>A0A191YZC1_9PSED</name>
<evidence type="ECO:0000313" key="2">
    <source>
        <dbReference type="Proteomes" id="UP000078354"/>
    </source>
</evidence>
<dbReference type="STRING" id="1853130.PMA3_24050"/>
<dbReference type="EMBL" id="CP014870">
    <property type="protein sequence ID" value="ANJ58071.1"/>
    <property type="molecule type" value="Genomic_DNA"/>
</dbReference>
<dbReference type="AlphaFoldDB" id="A0A191YZC1"/>
<organism evidence="1 2">
    <name type="scientific">Pseudomonas silesiensis</name>
    <dbReference type="NCBI Taxonomy" id="1853130"/>
    <lineage>
        <taxon>Bacteria</taxon>
        <taxon>Pseudomonadati</taxon>
        <taxon>Pseudomonadota</taxon>
        <taxon>Gammaproteobacteria</taxon>
        <taxon>Pseudomonadales</taxon>
        <taxon>Pseudomonadaceae</taxon>
        <taxon>Pseudomonas</taxon>
    </lineage>
</organism>
<gene>
    <name evidence="1" type="ORF">PMA3_24050</name>
</gene>
<evidence type="ECO:0000313" key="1">
    <source>
        <dbReference type="EMBL" id="ANJ58071.1"/>
    </source>
</evidence>
<protein>
    <submittedName>
        <fullName evidence="1">Uncharacterized protein</fullName>
    </submittedName>
</protein>
<keyword evidence="2" id="KW-1185">Reference proteome</keyword>
<dbReference type="KEGG" id="psil:PMA3_24050"/>
<sequence>MLNFQFKLNSYLFTGPLMTHLKPTTRSQATGYFKAKRNDQEFFNSEMVFASRSGKWIVIEAHVNPGFPDGMSFELDIDEATPGGEQNFVREGYLRSVKYYSGSMMQSAYAGTFTATLNNATKRYQLTFNLKFYSPDNLEIEGELDITG</sequence>
<dbReference type="Proteomes" id="UP000078354">
    <property type="component" value="Chromosome"/>
</dbReference>
<reference evidence="1 2" key="1">
    <citation type="journal article" date="2018" name="Syst. Appl. Microbiol.">
        <title>Pseudomonas silesiensis sp. nov. strain A3T isolated from a biological pesticide sewage treatment plant and analysis of the complete genome sequence.</title>
        <authorList>
            <person name="Kaminski M.A."/>
            <person name="Furmanczyk E.M."/>
            <person name="Sobczak A."/>
            <person name="Dziembowski A."/>
            <person name="Lipinski L."/>
        </authorList>
    </citation>
    <scope>NUCLEOTIDE SEQUENCE [LARGE SCALE GENOMIC DNA]</scope>
    <source>
        <strain evidence="1 2">A3</strain>
    </source>
</reference>
<proteinExistence type="predicted"/>